<organism evidence="1 2">
    <name type="scientific">Cellulosilyticum lentocellum (strain ATCC 49066 / DSM 5427 / NCIMB 11756 / RHM5)</name>
    <name type="common">Clostridium lentocellum</name>
    <dbReference type="NCBI Taxonomy" id="642492"/>
    <lineage>
        <taxon>Bacteria</taxon>
        <taxon>Bacillati</taxon>
        <taxon>Bacillota</taxon>
        <taxon>Clostridia</taxon>
        <taxon>Lachnospirales</taxon>
        <taxon>Cellulosilyticaceae</taxon>
        <taxon>Cellulosilyticum</taxon>
    </lineage>
</organism>
<keyword evidence="2" id="KW-1185">Reference proteome</keyword>
<evidence type="ECO:0000313" key="1">
    <source>
        <dbReference type="EMBL" id="ADZ85460.1"/>
    </source>
</evidence>
<accession>F2JIJ0</accession>
<sequence>MFYSDIAALIPFYDTYGQNSTCILFKDGSKEYASCSIKTYIYRMLYTLHLDPKAIRHWTHQVIGSKLNTPVVIDNNLIFLPVKLRKGVGKQDGCFGYVNSSFIVALEDNQLTLINNQILTTLSPKSYILKKQNAAKLLGYAYVDYKKQFEFMWKEKVT</sequence>
<gene>
    <name evidence="1" type="ordered locus">Clole_3780</name>
</gene>
<reference evidence="1 2" key="1">
    <citation type="journal article" date="2011" name="J. Bacteriol.">
        <title>Complete genome sequence of the cellulose-degrading bacterium Cellulosilyticum lentocellum.</title>
        <authorList>
            <consortium name="US DOE Joint Genome Institute"/>
            <person name="Miller D.A."/>
            <person name="Suen G."/>
            <person name="Bruce D."/>
            <person name="Copeland A."/>
            <person name="Cheng J.F."/>
            <person name="Detter C."/>
            <person name="Goodwin L.A."/>
            <person name="Han C.S."/>
            <person name="Hauser L.J."/>
            <person name="Land M.L."/>
            <person name="Lapidus A."/>
            <person name="Lucas S."/>
            <person name="Meincke L."/>
            <person name="Pitluck S."/>
            <person name="Tapia R."/>
            <person name="Teshima H."/>
            <person name="Woyke T."/>
            <person name="Fox B.G."/>
            <person name="Angert E.R."/>
            <person name="Currie C.R."/>
        </authorList>
    </citation>
    <scope>NUCLEOTIDE SEQUENCE [LARGE SCALE GENOMIC DNA]</scope>
    <source>
        <strain evidence="2">ATCC 49066 / DSM 5427 / NCIMB 11756 / RHM5</strain>
    </source>
</reference>
<dbReference type="eggNOG" id="ENOG5033G6X">
    <property type="taxonomic scope" value="Bacteria"/>
</dbReference>
<dbReference type="RefSeq" id="WP_013658734.1">
    <property type="nucleotide sequence ID" value="NC_015275.1"/>
</dbReference>
<proteinExistence type="predicted"/>
<dbReference type="HOGENOM" id="CLU_1567792_0_0_9"/>
<dbReference type="Proteomes" id="UP000008467">
    <property type="component" value="Chromosome"/>
</dbReference>
<dbReference type="AlphaFoldDB" id="F2JIJ0"/>
<dbReference type="KEGG" id="cle:Clole_3780"/>
<evidence type="ECO:0000313" key="2">
    <source>
        <dbReference type="Proteomes" id="UP000008467"/>
    </source>
</evidence>
<dbReference type="STRING" id="642492.Clole_3780"/>
<name>F2JIJ0_CELLD</name>
<protein>
    <submittedName>
        <fullName evidence="1">Uncharacterized protein</fullName>
    </submittedName>
</protein>
<dbReference type="EMBL" id="CP002582">
    <property type="protein sequence ID" value="ADZ85460.1"/>
    <property type="molecule type" value="Genomic_DNA"/>
</dbReference>